<evidence type="ECO:0000313" key="2">
    <source>
        <dbReference type="Proteomes" id="UP000236291"/>
    </source>
</evidence>
<dbReference type="Proteomes" id="UP000236291">
    <property type="component" value="Unassembled WGS sequence"/>
</dbReference>
<name>A0A2K3NGJ7_TRIPR</name>
<dbReference type="AlphaFoldDB" id="A0A2K3NGJ7"/>
<reference evidence="1 2" key="2">
    <citation type="journal article" date="2017" name="Front. Plant Sci.">
        <title>Gene Classification and Mining of Molecular Markers Useful in Red Clover (Trifolium pratense) Breeding.</title>
        <authorList>
            <person name="Istvanek J."/>
            <person name="Dluhosova J."/>
            <person name="Dluhos P."/>
            <person name="Patkova L."/>
            <person name="Nedelnik J."/>
            <person name="Repkova J."/>
        </authorList>
    </citation>
    <scope>NUCLEOTIDE SEQUENCE [LARGE SCALE GENOMIC DNA]</scope>
    <source>
        <strain evidence="2">cv. Tatra</strain>
        <tissue evidence="1">Young leaves</tissue>
    </source>
</reference>
<proteinExistence type="predicted"/>
<sequence>MVNGEANCSRPNMSQPRNLWYGMDDLYGDDAIQEEGGSLVVLVL</sequence>
<organism evidence="1 2">
    <name type="scientific">Trifolium pratense</name>
    <name type="common">Red clover</name>
    <dbReference type="NCBI Taxonomy" id="57577"/>
    <lineage>
        <taxon>Eukaryota</taxon>
        <taxon>Viridiplantae</taxon>
        <taxon>Streptophyta</taxon>
        <taxon>Embryophyta</taxon>
        <taxon>Tracheophyta</taxon>
        <taxon>Spermatophyta</taxon>
        <taxon>Magnoliopsida</taxon>
        <taxon>eudicotyledons</taxon>
        <taxon>Gunneridae</taxon>
        <taxon>Pentapetalae</taxon>
        <taxon>rosids</taxon>
        <taxon>fabids</taxon>
        <taxon>Fabales</taxon>
        <taxon>Fabaceae</taxon>
        <taxon>Papilionoideae</taxon>
        <taxon>50 kb inversion clade</taxon>
        <taxon>NPAAA clade</taxon>
        <taxon>Hologalegina</taxon>
        <taxon>IRL clade</taxon>
        <taxon>Trifolieae</taxon>
        <taxon>Trifolium</taxon>
    </lineage>
</organism>
<gene>
    <name evidence="1" type="ORF">L195_g025473</name>
</gene>
<evidence type="ECO:0000313" key="1">
    <source>
        <dbReference type="EMBL" id="PNY02168.1"/>
    </source>
</evidence>
<dbReference type="EMBL" id="ASHM01021006">
    <property type="protein sequence ID" value="PNY02168.1"/>
    <property type="molecule type" value="Genomic_DNA"/>
</dbReference>
<accession>A0A2K3NGJ7</accession>
<comment type="caution">
    <text evidence="1">The sequence shown here is derived from an EMBL/GenBank/DDBJ whole genome shotgun (WGS) entry which is preliminary data.</text>
</comment>
<reference evidence="1 2" key="1">
    <citation type="journal article" date="2014" name="Am. J. Bot.">
        <title>Genome assembly and annotation for red clover (Trifolium pratense; Fabaceae).</title>
        <authorList>
            <person name="Istvanek J."/>
            <person name="Jaros M."/>
            <person name="Krenek A."/>
            <person name="Repkova J."/>
        </authorList>
    </citation>
    <scope>NUCLEOTIDE SEQUENCE [LARGE SCALE GENOMIC DNA]</scope>
    <source>
        <strain evidence="2">cv. Tatra</strain>
        <tissue evidence="1">Young leaves</tissue>
    </source>
</reference>
<protein>
    <submittedName>
        <fullName evidence="1">Uncharacterized protein</fullName>
    </submittedName>
</protein>